<dbReference type="NCBIfam" id="NF045850">
    <property type="entry name" value="ABC_Mplas_LP"/>
    <property type="match status" value="1"/>
</dbReference>
<proteinExistence type="predicted"/>
<gene>
    <name evidence="2" type="ORF">FJR74_02910</name>
</gene>
<evidence type="ECO:0000313" key="2">
    <source>
        <dbReference type="EMBL" id="TPR53271.1"/>
    </source>
</evidence>
<dbReference type="RefSeq" id="WP_140915039.1">
    <property type="nucleotide sequence ID" value="NZ_VHHP01000009.1"/>
</dbReference>
<reference evidence="2" key="1">
    <citation type="submission" date="2019-06" db="EMBL/GenBank/DDBJ databases">
        <title>Mycoplasma neophronis type strain whole genome sequence.</title>
        <authorList>
            <person name="Spergser J."/>
        </authorList>
    </citation>
    <scope>NUCLEOTIDE SEQUENCE [LARGE SCALE GENOMIC DNA]</scope>
    <source>
        <strain evidence="2">DSM 24097</strain>
    </source>
</reference>
<feature type="chain" id="PRO_5046249620" evidence="1">
    <location>
        <begin position="26"/>
        <end position="947"/>
    </location>
</feature>
<name>A0ABY2Z1C0_9BACT</name>
<dbReference type="Proteomes" id="UP000316851">
    <property type="component" value="Unassembled WGS sequence"/>
</dbReference>
<dbReference type="PROSITE" id="PS51257">
    <property type="entry name" value="PROKAR_LIPOPROTEIN"/>
    <property type="match status" value="1"/>
</dbReference>
<sequence length="947" mass="106291">MTKKFKLLLMSAGSAVALGAPVLFAASCTKVVPAYEKGEFVTEYNAAYQPSAFTYDGSRSYGQMQEGIFTYLTSGELFRTKAVSQAINSTVSVSKGGSTVEAKTVTTKPTVAKYVLGLAKAVVITDASGQTTVFDSDDAEDKIADPDQELTDASGQKVKYYSNSNYYLTSNNKKSINSLAFTTALKSAKKLQIVLKKGIKWTDNEGNKTQYEVVPKDFFYSWIRTVTMNQDQRWELGGSKSLDELFQTVISTLSNIVFSENERYSNEYLYKVFGIDSSKFYKENEFITNVADTVQGYANEQAITFTGSEHGDAKFDEFLKTTLLVGDLTLLPAPSQFIDAMNEKQTQPLYQDNGEVLDLNQASRFRAKLNSLDKESLVYKAGVYWYGASIKNTLFSGAYYPQGRKGISDSYLKNPNYWDTEWVNAKNTINKITELYQQKPVDAKEFSNTLFNKYSQGLVSQLNYSLLSEGQQKTVSENAANYGYRLFKRLNKDNPYYFFVQTPFVNNQLTEFGYNDNYAKLVYGSSIEDLKADKQKRDNYISGLGLSFRSILNTAINWNTLISEASNGQAAAWVAKVADGSQVGGSDQATSPIKTPGNVADVINSLSAIDKDGNKIDFGEALGKEISPSENDAYNSDKSTTTDKLKSAGWTILQTKMQELLDAFYAANPGSKEADNGEIRFSYFYPYNNPSDKSIAVWKKLEEVFQALNPKLKLDIKYFTNTTVPEDKKKFDAWRMNGVNGYKVIAWSYDYNSIGSGYDGLSWSGSLIPMLVNISRLEESSKFAQAFPSIYSLAKDLIKYEKTHEFVSSIPFNELDKASGYYYTIGITRVFSRKVEKDEETGTYKLVRVSKDGEKVTVPFVPEEGKQLTDPWEWSSIFWLNYVGSKTNEELKTLMQELSSFLDVNFVTGIGKQKEEFIKQLINKNYVTPRLSGWAATPYQDWSIEKK</sequence>
<comment type="caution">
    <text evidence="2">The sequence shown here is derived from an EMBL/GenBank/DDBJ whole genome shotgun (WGS) entry which is preliminary data.</text>
</comment>
<evidence type="ECO:0000313" key="3">
    <source>
        <dbReference type="Proteomes" id="UP000316851"/>
    </source>
</evidence>
<evidence type="ECO:0000256" key="1">
    <source>
        <dbReference type="SAM" id="SignalP"/>
    </source>
</evidence>
<keyword evidence="1" id="KW-0732">Signal</keyword>
<dbReference type="EMBL" id="VHHP01000009">
    <property type="protein sequence ID" value="TPR53271.1"/>
    <property type="molecule type" value="Genomic_DNA"/>
</dbReference>
<protein>
    <submittedName>
        <fullName evidence="2">Oligopeptide ABC transporter substrate-binding protein</fullName>
    </submittedName>
</protein>
<organism evidence="2 3">
    <name type="scientific">Metamycoplasma neophronis</name>
    <dbReference type="NCBI Taxonomy" id="872983"/>
    <lineage>
        <taxon>Bacteria</taxon>
        <taxon>Bacillati</taxon>
        <taxon>Mycoplasmatota</taxon>
        <taxon>Mycoplasmoidales</taxon>
        <taxon>Metamycoplasmataceae</taxon>
        <taxon>Metamycoplasma</taxon>
    </lineage>
</organism>
<accession>A0ABY2Z1C0</accession>
<feature type="signal peptide" evidence="1">
    <location>
        <begin position="1"/>
        <end position="25"/>
    </location>
</feature>
<keyword evidence="3" id="KW-1185">Reference proteome</keyword>